<feature type="region of interest" description="Disordered" evidence="2">
    <location>
        <begin position="371"/>
        <end position="395"/>
    </location>
</feature>
<evidence type="ECO:0000313" key="4">
    <source>
        <dbReference type="EMBL" id="KAF4336028.1"/>
    </source>
</evidence>
<sequence>MNPAAPRNSPWPISPTDGFDISGAGKRTTRSKNMSFNAPRGGFLPDKSYSDQSCSVELIPQPDTKPISHDQLVAEVKSIYAGLVMIESKCIEVDNAQSLNTDADLKLINEQWQALIAFHRQLLHEHDDAYNISLVPKQQSYDLRTLLSEYYVHSKSSRVLNSRLLPLLRREKDTPSCRQLIEYSRLVSYLFDILHTNSSLLDYTDILLMGLLDSIAAIIERLNLRFRRKYEDLKHKNACSQIIFEFPNNMRHVCTTMPWTILPALLVLWGVCWMFIIGPGEVELEKPNTPFPTFSPVPAGYDFYKSSLANHEDEFHAGFVSDFSTAPYGDQLTLGFFYGGIGATNDQLDPINFVQAAPQDPDFLALDTLSRVSTGDTGRPGKKSYDPTETPPATVTLNPVLQSYDDANYQGRFDPTVNVALVGDENQDTSSDQNAKSRFTCPVCQQTFATSFTLGRHQTEAHRARSSIREELFPCPNPGCKRSKGGSPFKRPYNLKRHVEVCKHGRNSLALLEESTEPDGHPPSQSTSVPVVSHELQPSETESEQATPASSIKKRSRSESDEELSDEILLREMMKKYKRMAQDVKEKEDAYLQALEGLKSFEKTIHVLKDSQKNIVGDLFVTPRSDLEK</sequence>
<accession>A0A9P5DVP3</accession>
<dbReference type="PROSITE" id="PS00028">
    <property type="entry name" value="ZINC_FINGER_C2H2_1"/>
    <property type="match status" value="1"/>
</dbReference>
<dbReference type="OrthoDB" id="2017974at2759"/>
<organism evidence="4 5">
    <name type="scientific">Fusarium beomiforme</name>
    <dbReference type="NCBI Taxonomy" id="44412"/>
    <lineage>
        <taxon>Eukaryota</taxon>
        <taxon>Fungi</taxon>
        <taxon>Dikarya</taxon>
        <taxon>Ascomycota</taxon>
        <taxon>Pezizomycotina</taxon>
        <taxon>Sordariomycetes</taxon>
        <taxon>Hypocreomycetidae</taxon>
        <taxon>Hypocreales</taxon>
        <taxon>Nectriaceae</taxon>
        <taxon>Fusarium</taxon>
        <taxon>Fusarium burgessii species complex</taxon>
    </lineage>
</organism>
<feature type="domain" description="C2H2-type" evidence="3">
    <location>
        <begin position="439"/>
        <end position="467"/>
    </location>
</feature>
<evidence type="ECO:0000256" key="2">
    <source>
        <dbReference type="SAM" id="MobiDB-lite"/>
    </source>
</evidence>
<protein>
    <recommendedName>
        <fullName evidence="3">C2H2-type domain-containing protein</fullName>
    </recommendedName>
</protein>
<feature type="compositionally biased region" description="Low complexity" evidence="2">
    <location>
        <begin position="522"/>
        <end position="533"/>
    </location>
</feature>
<feature type="region of interest" description="Disordered" evidence="2">
    <location>
        <begin position="1"/>
        <end position="45"/>
    </location>
</feature>
<dbReference type="Gene3D" id="3.30.160.60">
    <property type="entry name" value="Classic Zinc Finger"/>
    <property type="match status" value="1"/>
</dbReference>
<evidence type="ECO:0000313" key="5">
    <source>
        <dbReference type="Proteomes" id="UP000730481"/>
    </source>
</evidence>
<dbReference type="EMBL" id="PVQB02000520">
    <property type="protein sequence ID" value="KAF4336028.1"/>
    <property type="molecule type" value="Genomic_DNA"/>
</dbReference>
<keyword evidence="1" id="KW-0479">Metal-binding</keyword>
<dbReference type="Proteomes" id="UP000730481">
    <property type="component" value="Unassembled WGS sequence"/>
</dbReference>
<feature type="compositionally biased region" description="Polar residues" evidence="2">
    <location>
        <begin position="536"/>
        <end position="549"/>
    </location>
</feature>
<proteinExistence type="predicted"/>
<reference evidence="4" key="2">
    <citation type="submission" date="2020-02" db="EMBL/GenBank/DDBJ databases">
        <title>Identification and distribution of gene clusters putatively required for synthesis of sphingolipid metabolism inhibitors in phylogenetically diverse species of the filamentous fungus Fusarium.</title>
        <authorList>
            <person name="Kim H.-S."/>
            <person name="Busman M."/>
            <person name="Brown D.W."/>
            <person name="Divon H."/>
            <person name="Uhlig S."/>
            <person name="Proctor R.H."/>
        </authorList>
    </citation>
    <scope>NUCLEOTIDE SEQUENCE</scope>
    <source>
        <strain evidence="4">NRRL 25174</strain>
    </source>
</reference>
<name>A0A9P5DVP3_9HYPO</name>
<dbReference type="InterPro" id="IPR013087">
    <property type="entry name" value="Znf_C2H2_type"/>
</dbReference>
<feature type="region of interest" description="Disordered" evidence="2">
    <location>
        <begin position="514"/>
        <end position="567"/>
    </location>
</feature>
<evidence type="ECO:0000256" key="1">
    <source>
        <dbReference type="PROSITE-ProRule" id="PRU00042"/>
    </source>
</evidence>
<evidence type="ECO:0000259" key="3">
    <source>
        <dbReference type="PROSITE" id="PS50157"/>
    </source>
</evidence>
<keyword evidence="1" id="KW-0862">Zinc</keyword>
<dbReference type="PROSITE" id="PS50157">
    <property type="entry name" value="ZINC_FINGER_C2H2_2"/>
    <property type="match status" value="1"/>
</dbReference>
<gene>
    <name evidence="4" type="ORF">FBEOM_10083</name>
</gene>
<comment type="caution">
    <text evidence="4">The sequence shown here is derived from an EMBL/GenBank/DDBJ whole genome shotgun (WGS) entry which is preliminary data.</text>
</comment>
<dbReference type="AlphaFoldDB" id="A0A9P5DVP3"/>
<keyword evidence="5" id="KW-1185">Reference proteome</keyword>
<keyword evidence="1" id="KW-0863">Zinc-finger</keyword>
<reference evidence="4" key="1">
    <citation type="journal article" date="2017" name="Mycologia">
        <title>Fusarium algeriense, sp. nov., a novel toxigenic crown rot pathogen of durum wheat from Algeria is nested in the Fusarium burgessii species complex.</title>
        <authorList>
            <person name="Laraba I."/>
            <person name="Keddad A."/>
            <person name="Boureghda H."/>
            <person name="Abdallah N."/>
            <person name="Vaughan M.M."/>
            <person name="Proctor R.H."/>
            <person name="Busman M."/>
            <person name="O'Donnell K."/>
        </authorList>
    </citation>
    <scope>NUCLEOTIDE SEQUENCE</scope>
    <source>
        <strain evidence="4">NRRL 25174</strain>
    </source>
</reference>
<dbReference type="SMART" id="SM00355">
    <property type="entry name" value="ZnF_C2H2"/>
    <property type="match status" value="2"/>
</dbReference>
<dbReference type="GO" id="GO:0008270">
    <property type="term" value="F:zinc ion binding"/>
    <property type="evidence" value="ECO:0007669"/>
    <property type="project" value="UniProtKB-KW"/>
</dbReference>